<dbReference type="Proteomes" id="UP001321749">
    <property type="component" value="Unassembled WGS sequence"/>
</dbReference>
<evidence type="ECO:0000313" key="2">
    <source>
        <dbReference type="EMBL" id="KAK4456354.1"/>
    </source>
</evidence>
<reference evidence="2" key="2">
    <citation type="submission" date="2023-06" db="EMBL/GenBank/DDBJ databases">
        <authorList>
            <consortium name="Lawrence Berkeley National Laboratory"/>
            <person name="Mondo S.J."/>
            <person name="Hensen N."/>
            <person name="Bonometti L."/>
            <person name="Westerberg I."/>
            <person name="Brannstrom I.O."/>
            <person name="Guillou S."/>
            <person name="Cros-Aarteil S."/>
            <person name="Calhoun S."/>
            <person name="Haridas S."/>
            <person name="Kuo A."/>
            <person name="Pangilinan J."/>
            <person name="Riley R."/>
            <person name="Labutti K."/>
            <person name="Andreopoulos B."/>
            <person name="Lipzen A."/>
            <person name="Chen C."/>
            <person name="Yanf M."/>
            <person name="Daum C."/>
            <person name="Ng V."/>
            <person name="Clum A."/>
            <person name="Steindorff A."/>
            <person name="Ohm R."/>
            <person name="Martin F."/>
            <person name="Silar P."/>
            <person name="Natvig D."/>
            <person name="Lalanne C."/>
            <person name="Gautier V."/>
            <person name="Ament-Velasquez S.L."/>
            <person name="Kruys A."/>
            <person name="Hutchinson M.I."/>
            <person name="Powell A.J."/>
            <person name="Barry K."/>
            <person name="Miller A.N."/>
            <person name="Grigoriev I.V."/>
            <person name="Debuchy R."/>
            <person name="Gladieux P."/>
            <person name="Thoren M.H."/>
            <person name="Johannesson H."/>
        </authorList>
    </citation>
    <scope>NUCLEOTIDE SEQUENCE</scope>
    <source>
        <strain evidence="2">PSN324</strain>
    </source>
</reference>
<protein>
    <recommendedName>
        <fullName evidence="4">GPI anchored protein</fullName>
    </recommendedName>
</protein>
<evidence type="ECO:0000256" key="1">
    <source>
        <dbReference type="SAM" id="MobiDB-lite"/>
    </source>
</evidence>
<reference evidence="2" key="1">
    <citation type="journal article" date="2023" name="Mol. Phylogenet. Evol.">
        <title>Genome-scale phylogeny and comparative genomics of the fungal order Sordariales.</title>
        <authorList>
            <person name="Hensen N."/>
            <person name="Bonometti L."/>
            <person name="Westerberg I."/>
            <person name="Brannstrom I.O."/>
            <person name="Guillou S."/>
            <person name="Cros-Aarteil S."/>
            <person name="Calhoun S."/>
            <person name="Haridas S."/>
            <person name="Kuo A."/>
            <person name="Mondo S."/>
            <person name="Pangilinan J."/>
            <person name="Riley R."/>
            <person name="LaButti K."/>
            <person name="Andreopoulos B."/>
            <person name="Lipzen A."/>
            <person name="Chen C."/>
            <person name="Yan M."/>
            <person name="Daum C."/>
            <person name="Ng V."/>
            <person name="Clum A."/>
            <person name="Steindorff A."/>
            <person name="Ohm R.A."/>
            <person name="Martin F."/>
            <person name="Silar P."/>
            <person name="Natvig D.O."/>
            <person name="Lalanne C."/>
            <person name="Gautier V."/>
            <person name="Ament-Velasquez S.L."/>
            <person name="Kruys A."/>
            <person name="Hutchinson M.I."/>
            <person name="Powell A.J."/>
            <person name="Barry K."/>
            <person name="Miller A.N."/>
            <person name="Grigoriev I.V."/>
            <person name="Debuchy R."/>
            <person name="Gladieux P."/>
            <person name="Hiltunen Thoren M."/>
            <person name="Johannesson H."/>
        </authorList>
    </citation>
    <scope>NUCLEOTIDE SEQUENCE</scope>
    <source>
        <strain evidence="2">PSN324</strain>
    </source>
</reference>
<dbReference type="PANTHER" id="PTHR39599">
    <property type="entry name" value="GPI-ANCHORED PROTEIN (EUROFUNG)-RELATED-RELATED"/>
    <property type="match status" value="1"/>
</dbReference>
<dbReference type="EMBL" id="MU865255">
    <property type="protein sequence ID" value="KAK4456354.1"/>
    <property type="molecule type" value="Genomic_DNA"/>
</dbReference>
<feature type="compositionally biased region" description="Pro residues" evidence="1">
    <location>
        <begin position="1"/>
        <end position="11"/>
    </location>
</feature>
<feature type="non-terminal residue" evidence="2">
    <location>
        <position position="1"/>
    </location>
</feature>
<evidence type="ECO:0000313" key="3">
    <source>
        <dbReference type="Proteomes" id="UP001321749"/>
    </source>
</evidence>
<organism evidence="2 3">
    <name type="scientific">Cladorrhinum samala</name>
    <dbReference type="NCBI Taxonomy" id="585594"/>
    <lineage>
        <taxon>Eukaryota</taxon>
        <taxon>Fungi</taxon>
        <taxon>Dikarya</taxon>
        <taxon>Ascomycota</taxon>
        <taxon>Pezizomycotina</taxon>
        <taxon>Sordariomycetes</taxon>
        <taxon>Sordariomycetidae</taxon>
        <taxon>Sordariales</taxon>
        <taxon>Podosporaceae</taxon>
        <taxon>Cladorrhinum</taxon>
    </lineage>
</organism>
<feature type="region of interest" description="Disordered" evidence="1">
    <location>
        <begin position="1"/>
        <end position="49"/>
    </location>
</feature>
<evidence type="ECO:0008006" key="4">
    <source>
        <dbReference type="Google" id="ProtNLM"/>
    </source>
</evidence>
<sequence>ITPTPSSPSPSSPSTSPTTPTATRTSSSPPSSVQDPNAPMRPTTSPASTTDEAFCPTGFYACSASAGGGCCQTGRDCRVTSCPPVSMTTIVNDDGITVVVPATGRSAPPVDGGAKKPQGCASGWFECGKEDQGGCCPSGYRCGVASCAVELEGGAAGETAVAKVLPGESSAARGCRGGQIGWWCAALVSLFGAVVMV</sequence>
<gene>
    <name evidence="2" type="ORF">QBC42DRAFT_191257</name>
</gene>
<keyword evidence="3" id="KW-1185">Reference proteome</keyword>
<name>A0AAV9H8X6_9PEZI</name>
<comment type="caution">
    <text evidence="2">The sequence shown here is derived from an EMBL/GenBank/DDBJ whole genome shotgun (WGS) entry which is preliminary data.</text>
</comment>
<feature type="compositionally biased region" description="Low complexity" evidence="1">
    <location>
        <begin position="12"/>
        <end position="32"/>
    </location>
</feature>
<dbReference type="PANTHER" id="PTHR39599:SF2">
    <property type="entry name" value="ANCHORED PROTEIN, PUTATIVE (AFU_ORTHOLOGUE AFUA_1G09650)-RELATED"/>
    <property type="match status" value="1"/>
</dbReference>
<proteinExistence type="predicted"/>
<dbReference type="AlphaFoldDB" id="A0AAV9H8X6"/>
<accession>A0AAV9H8X6</accession>